<accession>A0A840A7G4</accession>
<protein>
    <submittedName>
        <fullName evidence="1">Uncharacterized protein</fullName>
    </submittedName>
</protein>
<dbReference type="EMBL" id="JACIDK010000013">
    <property type="protein sequence ID" value="MBB3893530.1"/>
    <property type="molecule type" value="Genomic_DNA"/>
</dbReference>
<dbReference type="AlphaFoldDB" id="A0A840A7G4"/>
<evidence type="ECO:0000313" key="1">
    <source>
        <dbReference type="EMBL" id="MBB3893530.1"/>
    </source>
</evidence>
<proteinExistence type="predicted"/>
<reference evidence="1 2" key="1">
    <citation type="submission" date="2020-08" db="EMBL/GenBank/DDBJ databases">
        <title>Genomic Encyclopedia of Type Strains, Phase IV (KMG-IV): sequencing the most valuable type-strain genomes for metagenomic binning, comparative biology and taxonomic classification.</title>
        <authorList>
            <person name="Goeker M."/>
        </authorList>
    </citation>
    <scope>NUCLEOTIDE SEQUENCE [LARGE SCALE GENOMIC DNA]</scope>
    <source>
        <strain evidence="1 2">DSM 21793</strain>
    </source>
</reference>
<dbReference type="RefSeq" id="WP_183777034.1">
    <property type="nucleotide sequence ID" value="NZ_JACIDK010000013.1"/>
</dbReference>
<sequence>MSEIKFSTADHEAGSFLRVLESEARLDPDARLLLQMALQLGPRDRVALGHIIKRAGEICDQEGEDTALAVLDQIEAILKGRKAHA</sequence>
<gene>
    <name evidence="1" type="ORF">GGQ61_004278</name>
</gene>
<name>A0A840A7G4_9CAUL</name>
<comment type="caution">
    <text evidence="1">The sequence shown here is derived from an EMBL/GenBank/DDBJ whole genome shotgun (WGS) entry which is preliminary data.</text>
</comment>
<dbReference type="Proteomes" id="UP000530564">
    <property type="component" value="Unassembled WGS sequence"/>
</dbReference>
<evidence type="ECO:0000313" key="2">
    <source>
        <dbReference type="Proteomes" id="UP000530564"/>
    </source>
</evidence>
<organism evidence="1 2">
    <name type="scientific">Phenylobacterium haematophilum</name>
    <dbReference type="NCBI Taxonomy" id="98513"/>
    <lineage>
        <taxon>Bacteria</taxon>
        <taxon>Pseudomonadati</taxon>
        <taxon>Pseudomonadota</taxon>
        <taxon>Alphaproteobacteria</taxon>
        <taxon>Caulobacterales</taxon>
        <taxon>Caulobacteraceae</taxon>
        <taxon>Phenylobacterium</taxon>
    </lineage>
</organism>
<keyword evidence="2" id="KW-1185">Reference proteome</keyword>